<evidence type="ECO:0000259" key="8">
    <source>
        <dbReference type="Pfam" id="PF06414"/>
    </source>
</evidence>
<dbReference type="PROSITE" id="PS00323">
    <property type="entry name" value="RIBOSOMAL_S19"/>
    <property type="match status" value="1"/>
</dbReference>
<keyword evidence="7" id="KW-0812">Transmembrane</keyword>
<keyword evidence="5 6" id="KW-0687">Ribonucleoprotein</keyword>
<dbReference type="SUPFAM" id="SSF52540">
    <property type="entry name" value="P-loop containing nucleoside triphosphate hydrolases"/>
    <property type="match status" value="1"/>
</dbReference>
<dbReference type="GO" id="GO:0005524">
    <property type="term" value="F:ATP binding"/>
    <property type="evidence" value="ECO:0007669"/>
    <property type="project" value="UniProtKB-KW"/>
</dbReference>
<dbReference type="Pfam" id="PF00203">
    <property type="entry name" value="Ribosomal_S19"/>
    <property type="match status" value="1"/>
</dbReference>
<dbReference type="PANTHER" id="PTHR31153:SF1">
    <property type="entry name" value="CALMODULIN CALCIUM-DEPENDENT NAD KINASE"/>
    <property type="match status" value="1"/>
</dbReference>
<dbReference type="InterPro" id="IPR027417">
    <property type="entry name" value="P-loop_NTPase"/>
</dbReference>
<evidence type="ECO:0000256" key="4">
    <source>
        <dbReference type="ARBA" id="ARBA00022980"/>
    </source>
</evidence>
<evidence type="ECO:0000256" key="7">
    <source>
        <dbReference type="SAM" id="Phobius"/>
    </source>
</evidence>
<sequence length="655" mass="73587">MHRDGFIGKFVLAHVAAATSIGVVISAAIMHFRHRKSKPSEDDHDSHLAPLFDRTESGRVGKIERFSHYLARQMGFEDESECPELIKLGYEYLKRSQGVDGKIYEYLENHPNAEGLYVKLVEEFERCILAYFAFHWSQAPLIITQVLSVDSEQKRLKDLVMAATRKQRFDKITKDLKVKRVFSTLVEEMKAIGTIGNEALNHSDVMVPAALSERCPVLLLMGGGMGAGKSTVLKDIMKESFWSGAATNAVVVEADAFKETDVIYRALSSRGHHQDMLQTAELVHQSSTDAASSLLVTALNEGRDVIMDGTLSWEPFVEQTIAMARNVHKHRYRMGDGYKVAEDGTITENYWVQVEDEGDEATVRKPYRIELVGVVCDAYLAVVRGIRRAIHMGRAVRVKSQLKSHKRFATAFPRYSQLVDNARLYCTNAPGGPPRLIAWKDGDSNLLVDPDEIKCLASVSDLNDEAESIYELYKEPDQMHEPGSVWNDVVLLPTRASLQLELKTAADVDPEVAAGQPKKRTFKKFSYRGVDLDALLDMSTEELVKLFNARPRRRFQRGLKRKPMALIKKLRKAKREAPPGEKPALVRTHLRNMIIVPEMIGSVLGVYNGKTFNPVEIKPEMIGHYLAEFSISYKPVKHGRPGIGATHSSRFIPLK</sequence>
<dbReference type="NCBIfam" id="TIGR01025">
    <property type="entry name" value="uS19_arch"/>
    <property type="match status" value="1"/>
</dbReference>
<feature type="domain" description="Zeta toxin" evidence="8">
    <location>
        <begin position="212"/>
        <end position="325"/>
    </location>
</feature>
<dbReference type="GO" id="GO:0015935">
    <property type="term" value="C:small ribosomal subunit"/>
    <property type="evidence" value="ECO:0007669"/>
    <property type="project" value="InterPro"/>
</dbReference>
<dbReference type="PRINTS" id="PR00975">
    <property type="entry name" value="RIBOSOMALS19"/>
</dbReference>
<dbReference type="InterPro" id="IPR044802">
    <property type="entry name" value="NADKc-like"/>
</dbReference>
<keyword evidence="7" id="KW-0472">Membrane</keyword>
<dbReference type="InterPro" id="IPR023575">
    <property type="entry name" value="Ribosomal_uS19_SF"/>
</dbReference>
<dbReference type="EMBL" id="JACGWO010000006">
    <property type="protein sequence ID" value="KAK4425557.1"/>
    <property type="molecule type" value="Genomic_DNA"/>
</dbReference>
<dbReference type="InterPro" id="IPR010488">
    <property type="entry name" value="Zeta_toxin_domain"/>
</dbReference>
<comment type="similarity">
    <text evidence="1 6">Belongs to the universal ribosomal protein uS19 family.</text>
</comment>
<dbReference type="GO" id="GO:0016301">
    <property type="term" value="F:kinase activity"/>
    <property type="evidence" value="ECO:0007669"/>
    <property type="project" value="UniProtKB-KW"/>
</dbReference>
<dbReference type="Pfam" id="PF06414">
    <property type="entry name" value="Zeta_toxin"/>
    <property type="match status" value="1"/>
</dbReference>
<evidence type="ECO:0000256" key="1">
    <source>
        <dbReference type="ARBA" id="ARBA00007345"/>
    </source>
</evidence>
<reference evidence="9" key="2">
    <citation type="journal article" date="2024" name="Plant">
        <title>Genomic evolution and insights into agronomic trait innovations of Sesamum species.</title>
        <authorList>
            <person name="Miao H."/>
            <person name="Wang L."/>
            <person name="Qu L."/>
            <person name="Liu H."/>
            <person name="Sun Y."/>
            <person name="Le M."/>
            <person name="Wang Q."/>
            <person name="Wei S."/>
            <person name="Zheng Y."/>
            <person name="Lin W."/>
            <person name="Duan Y."/>
            <person name="Cao H."/>
            <person name="Xiong S."/>
            <person name="Wang X."/>
            <person name="Wei L."/>
            <person name="Li C."/>
            <person name="Ma Q."/>
            <person name="Ju M."/>
            <person name="Zhao R."/>
            <person name="Li G."/>
            <person name="Mu C."/>
            <person name="Tian Q."/>
            <person name="Mei H."/>
            <person name="Zhang T."/>
            <person name="Gao T."/>
            <person name="Zhang H."/>
        </authorList>
    </citation>
    <scope>NUCLEOTIDE SEQUENCE</scope>
    <source>
        <strain evidence="9">3651</strain>
    </source>
</reference>
<comment type="caution">
    <text evidence="9">The sequence shown here is derived from an EMBL/GenBank/DDBJ whole genome shotgun (WGS) entry which is preliminary data.</text>
</comment>
<evidence type="ECO:0000256" key="2">
    <source>
        <dbReference type="ARBA" id="ARBA00022741"/>
    </source>
</evidence>
<dbReference type="InterPro" id="IPR002222">
    <property type="entry name" value="Ribosomal_uS19"/>
</dbReference>
<dbReference type="InterPro" id="IPR005713">
    <property type="entry name" value="Ribosomal_uS19_euk/arc"/>
</dbReference>
<keyword evidence="7" id="KW-1133">Transmembrane helix</keyword>
<evidence type="ECO:0000313" key="9">
    <source>
        <dbReference type="EMBL" id="KAK4425557.1"/>
    </source>
</evidence>
<feature type="transmembrane region" description="Helical" evidence="7">
    <location>
        <begin position="6"/>
        <end position="30"/>
    </location>
</feature>
<gene>
    <name evidence="9" type="ORF">Salat_1749700</name>
</gene>
<organism evidence="9 10">
    <name type="scientific">Sesamum alatum</name>
    <dbReference type="NCBI Taxonomy" id="300844"/>
    <lineage>
        <taxon>Eukaryota</taxon>
        <taxon>Viridiplantae</taxon>
        <taxon>Streptophyta</taxon>
        <taxon>Embryophyta</taxon>
        <taxon>Tracheophyta</taxon>
        <taxon>Spermatophyta</taxon>
        <taxon>Magnoliopsida</taxon>
        <taxon>eudicotyledons</taxon>
        <taxon>Gunneridae</taxon>
        <taxon>Pentapetalae</taxon>
        <taxon>asterids</taxon>
        <taxon>lamiids</taxon>
        <taxon>Lamiales</taxon>
        <taxon>Pedaliaceae</taxon>
        <taxon>Sesamum</taxon>
    </lineage>
</organism>
<evidence type="ECO:0000313" key="10">
    <source>
        <dbReference type="Proteomes" id="UP001293254"/>
    </source>
</evidence>
<evidence type="ECO:0000256" key="5">
    <source>
        <dbReference type="ARBA" id="ARBA00023274"/>
    </source>
</evidence>
<dbReference type="GO" id="GO:0006412">
    <property type="term" value="P:translation"/>
    <property type="evidence" value="ECO:0007669"/>
    <property type="project" value="InterPro"/>
</dbReference>
<reference evidence="9" key="1">
    <citation type="submission" date="2020-06" db="EMBL/GenBank/DDBJ databases">
        <authorList>
            <person name="Li T."/>
            <person name="Hu X."/>
            <person name="Zhang T."/>
            <person name="Song X."/>
            <person name="Zhang H."/>
            <person name="Dai N."/>
            <person name="Sheng W."/>
            <person name="Hou X."/>
            <person name="Wei L."/>
        </authorList>
    </citation>
    <scope>NUCLEOTIDE SEQUENCE</scope>
    <source>
        <strain evidence="9">3651</strain>
        <tissue evidence="9">Leaf</tissue>
    </source>
</reference>
<keyword evidence="2" id="KW-0547">Nucleotide-binding</keyword>
<evidence type="ECO:0000256" key="3">
    <source>
        <dbReference type="ARBA" id="ARBA00022840"/>
    </source>
</evidence>
<dbReference type="FunFam" id="3.30.860.10:FF:000002">
    <property type="entry name" value="40S ribosomal protein S15"/>
    <property type="match status" value="1"/>
</dbReference>
<keyword evidence="9" id="KW-0418">Kinase</keyword>
<dbReference type="GO" id="GO:0003723">
    <property type="term" value="F:RNA binding"/>
    <property type="evidence" value="ECO:0007669"/>
    <property type="project" value="InterPro"/>
</dbReference>
<dbReference type="Gene3D" id="3.40.50.300">
    <property type="entry name" value="P-loop containing nucleotide triphosphate hydrolases"/>
    <property type="match status" value="1"/>
</dbReference>
<evidence type="ECO:0000256" key="6">
    <source>
        <dbReference type="RuleBase" id="RU003485"/>
    </source>
</evidence>
<dbReference type="PANTHER" id="PTHR31153">
    <property type="entry name" value="CALMODULIN CALCIUM-DEPENDENT NAD KINASE"/>
    <property type="match status" value="1"/>
</dbReference>
<accession>A0AAE1Y8Q7</accession>
<keyword evidence="3" id="KW-0067">ATP-binding</keyword>
<dbReference type="InterPro" id="IPR020934">
    <property type="entry name" value="Ribosomal_uS19_CS"/>
</dbReference>
<keyword evidence="4 6" id="KW-0689">Ribosomal protein</keyword>
<dbReference type="GO" id="GO:0003735">
    <property type="term" value="F:structural constituent of ribosome"/>
    <property type="evidence" value="ECO:0007669"/>
    <property type="project" value="InterPro"/>
</dbReference>
<dbReference type="Gene3D" id="3.30.860.10">
    <property type="entry name" value="30s Ribosomal Protein S19, Chain A"/>
    <property type="match status" value="1"/>
</dbReference>
<dbReference type="SUPFAM" id="SSF54570">
    <property type="entry name" value="Ribosomal protein S19"/>
    <property type="match status" value="1"/>
</dbReference>
<proteinExistence type="inferred from homology"/>
<dbReference type="Proteomes" id="UP001293254">
    <property type="component" value="Unassembled WGS sequence"/>
</dbReference>
<name>A0AAE1Y8Q7_9LAMI</name>
<dbReference type="AlphaFoldDB" id="A0AAE1Y8Q7"/>
<dbReference type="HAMAP" id="MF_00531">
    <property type="entry name" value="Ribosomal_uS19"/>
    <property type="match status" value="1"/>
</dbReference>
<keyword evidence="10" id="KW-1185">Reference proteome</keyword>
<dbReference type="NCBIfam" id="NF003121">
    <property type="entry name" value="PRK04038.1"/>
    <property type="match status" value="1"/>
</dbReference>
<protein>
    <submittedName>
        <fullName evidence="9">Calmodulin calcium-dependent NAD kinase</fullName>
    </submittedName>
</protein>
<keyword evidence="9" id="KW-0808">Transferase</keyword>